<evidence type="ECO:0000256" key="1">
    <source>
        <dbReference type="ARBA" id="ARBA00001936"/>
    </source>
</evidence>
<evidence type="ECO:0000256" key="2">
    <source>
        <dbReference type="ARBA" id="ARBA00001946"/>
    </source>
</evidence>
<dbReference type="Pfam" id="PF00293">
    <property type="entry name" value="NUDIX"/>
    <property type="match status" value="1"/>
</dbReference>
<feature type="domain" description="Nudix hydrolase" evidence="7">
    <location>
        <begin position="23"/>
        <end position="170"/>
    </location>
</feature>
<keyword evidence="5" id="KW-0460">Magnesium</keyword>
<evidence type="ECO:0000313" key="9">
    <source>
        <dbReference type="Proteomes" id="UP001549167"/>
    </source>
</evidence>
<keyword evidence="4" id="KW-0378">Hydrolase</keyword>
<dbReference type="RefSeq" id="WP_354219462.1">
    <property type="nucleotide sequence ID" value="NZ_JBEPMX010000003.1"/>
</dbReference>
<name>A0ABV2KTF7_9BACI</name>
<dbReference type="PANTHER" id="PTHR12992:SF11">
    <property type="entry name" value="MITOCHONDRIAL COENZYME A DIPHOSPHATASE NUDT8"/>
    <property type="match status" value="1"/>
</dbReference>
<evidence type="ECO:0000256" key="6">
    <source>
        <dbReference type="ARBA" id="ARBA00023211"/>
    </source>
</evidence>
<evidence type="ECO:0000256" key="5">
    <source>
        <dbReference type="ARBA" id="ARBA00022842"/>
    </source>
</evidence>
<proteinExistence type="predicted"/>
<evidence type="ECO:0000259" key="7">
    <source>
        <dbReference type="PROSITE" id="PS51462"/>
    </source>
</evidence>
<keyword evidence="9" id="KW-1185">Reference proteome</keyword>
<comment type="cofactor">
    <cofactor evidence="2">
        <name>Mg(2+)</name>
        <dbReference type="ChEBI" id="CHEBI:18420"/>
    </cofactor>
</comment>
<reference evidence="8 9" key="1">
    <citation type="submission" date="2024-06" db="EMBL/GenBank/DDBJ databases">
        <title>Genomic Encyclopedia of Type Strains, Phase IV (KMG-IV): sequencing the most valuable type-strain genomes for metagenomic binning, comparative biology and taxonomic classification.</title>
        <authorList>
            <person name="Goeker M."/>
        </authorList>
    </citation>
    <scope>NUCLEOTIDE SEQUENCE [LARGE SCALE GENOMIC DNA]</scope>
    <source>
        <strain evidence="8 9">DSM 23520</strain>
    </source>
</reference>
<dbReference type="InterPro" id="IPR015797">
    <property type="entry name" value="NUDIX_hydrolase-like_dom_sf"/>
</dbReference>
<organism evidence="8 9">
    <name type="scientific">Alkalibacillus flavidus</name>
    <dbReference type="NCBI Taxonomy" id="546021"/>
    <lineage>
        <taxon>Bacteria</taxon>
        <taxon>Bacillati</taxon>
        <taxon>Bacillota</taxon>
        <taxon>Bacilli</taxon>
        <taxon>Bacillales</taxon>
        <taxon>Bacillaceae</taxon>
        <taxon>Alkalibacillus</taxon>
    </lineage>
</organism>
<evidence type="ECO:0000256" key="3">
    <source>
        <dbReference type="ARBA" id="ARBA00022723"/>
    </source>
</evidence>
<comment type="caution">
    <text evidence="8">The sequence shown here is derived from an EMBL/GenBank/DDBJ whole genome shotgun (WGS) entry which is preliminary data.</text>
</comment>
<evidence type="ECO:0000313" key="8">
    <source>
        <dbReference type="EMBL" id="MET3682859.1"/>
    </source>
</evidence>
<dbReference type="PANTHER" id="PTHR12992">
    <property type="entry name" value="NUDIX HYDROLASE"/>
    <property type="match status" value="1"/>
</dbReference>
<dbReference type="PROSITE" id="PS51462">
    <property type="entry name" value="NUDIX"/>
    <property type="match status" value="1"/>
</dbReference>
<gene>
    <name evidence="8" type="ORF">ABID56_000949</name>
</gene>
<dbReference type="Proteomes" id="UP001549167">
    <property type="component" value="Unassembled WGS sequence"/>
</dbReference>
<dbReference type="InterPro" id="IPR000086">
    <property type="entry name" value="NUDIX_hydrolase_dom"/>
</dbReference>
<dbReference type="SUPFAM" id="SSF55811">
    <property type="entry name" value="Nudix"/>
    <property type="match status" value="1"/>
</dbReference>
<evidence type="ECO:0000256" key="4">
    <source>
        <dbReference type="ARBA" id="ARBA00022801"/>
    </source>
</evidence>
<keyword evidence="3" id="KW-0479">Metal-binding</keyword>
<dbReference type="InterPro" id="IPR045121">
    <property type="entry name" value="CoAse"/>
</dbReference>
<keyword evidence="6" id="KW-0464">Manganese</keyword>
<dbReference type="EMBL" id="JBEPMX010000003">
    <property type="protein sequence ID" value="MET3682859.1"/>
    <property type="molecule type" value="Genomic_DNA"/>
</dbReference>
<comment type="cofactor">
    <cofactor evidence="1">
        <name>Mn(2+)</name>
        <dbReference type="ChEBI" id="CHEBI:29035"/>
    </cofactor>
</comment>
<accession>A0ABV2KTF7</accession>
<sequence>MNSDQIHHILKHHQPQSLGQYKPKETAVLLPLIQKEDGLHILFEVRSLSMRRQPGEVCFPGGQVDDEDDDANEAALRELHEELGVSKEQVDYTQSLGWLQTPFGLKVHAYVGLLKTPSTSSFTLNPDEVADVFTVPLAHFLQNGPTIHYMNMAIEPDDSFPLHHVPNQKMYTKQSFQIEEHFYYFEDRVIWGLTARILKDFIHILAENT</sequence>
<dbReference type="CDD" id="cd03426">
    <property type="entry name" value="NUDIX_CoAse_Nudt7"/>
    <property type="match status" value="1"/>
</dbReference>
<dbReference type="Gene3D" id="3.90.79.10">
    <property type="entry name" value="Nucleoside Triphosphate Pyrophosphohydrolase"/>
    <property type="match status" value="1"/>
</dbReference>
<protein>
    <submittedName>
        <fullName evidence="8">8-oxo-dGTP pyrophosphatase MutT (NUDIX family)</fullName>
    </submittedName>
</protein>